<proteinExistence type="predicted"/>
<protein>
    <submittedName>
        <fullName evidence="1">Uncharacterized protein</fullName>
    </submittedName>
</protein>
<sequence>MTQTPQPYFDLELFLRTAGETRIGGKETDECLLFWERWSASLFCKTVSAQGRNFLAVWLGEDVEQTVDAAWDESPSRGFLLNALAQTLCMCAVHEHLPEIEEAGCAPVPAPDPDLARALTEAGLPARAPARMDGEPEGGLLFARRYAVVTRTPFSGACDVCALRASCPRAGGNDSVIEFG</sequence>
<reference evidence="1" key="1">
    <citation type="submission" date="2016-04" db="EMBL/GenBank/DDBJ databases">
        <authorList>
            <person name="Evans L.H."/>
            <person name="Alamgir A."/>
            <person name="Owens N."/>
            <person name="Weber N.D."/>
            <person name="Virtaneva K."/>
            <person name="Barbian K."/>
            <person name="Babar A."/>
            <person name="Rosenke K."/>
        </authorList>
    </citation>
    <scope>NUCLEOTIDE SEQUENCE</scope>
    <source>
        <strain evidence="1">86</strain>
    </source>
</reference>
<evidence type="ECO:0000313" key="1">
    <source>
        <dbReference type="EMBL" id="SBV96035.1"/>
    </source>
</evidence>
<accession>A0A212J9Y8</accession>
<name>A0A212J9Y8_9DELT</name>
<organism evidence="1">
    <name type="scientific">uncultured delta proteobacterium</name>
    <dbReference type="NCBI Taxonomy" id="34034"/>
    <lineage>
        <taxon>Bacteria</taxon>
        <taxon>Deltaproteobacteria</taxon>
        <taxon>environmental samples</taxon>
    </lineage>
</organism>
<dbReference type="EMBL" id="FLUQ01000001">
    <property type="protein sequence ID" value="SBV96035.1"/>
    <property type="molecule type" value="Genomic_DNA"/>
</dbReference>
<gene>
    <name evidence="1" type="ORF">KL86DPRO_10975</name>
</gene>
<dbReference type="AlphaFoldDB" id="A0A212J9Y8"/>